<organism evidence="4 5">
    <name type="scientific">Simiduia curdlanivorans</name>
    <dbReference type="NCBI Taxonomy" id="1492769"/>
    <lineage>
        <taxon>Bacteria</taxon>
        <taxon>Pseudomonadati</taxon>
        <taxon>Pseudomonadota</taxon>
        <taxon>Gammaproteobacteria</taxon>
        <taxon>Cellvibrionales</taxon>
        <taxon>Cellvibrionaceae</taxon>
        <taxon>Simiduia</taxon>
    </lineage>
</organism>
<comment type="caution">
    <text evidence="4">The sequence shown here is derived from an EMBL/GenBank/DDBJ whole genome shotgun (WGS) entry which is preliminary data.</text>
</comment>
<dbReference type="PROSITE" id="PS00455">
    <property type="entry name" value="AMP_BINDING"/>
    <property type="match status" value="1"/>
</dbReference>
<evidence type="ECO:0000313" key="5">
    <source>
        <dbReference type="Proteomes" id="UP001595840"/>
    </source>
</evidence>
<proteinExistence type="predicted"/>
<gene>
    <name evidence="4" type="ORF">ACFOX3_13545</name>
</gene>
<dbReference type="PANTHER" id="PTHR43272:SF33">
    <property type="entry name" value="AMP-BINDING DOMAIN-CONTAINING PROTEIN-RELATED"/>
    <property type="match status" value="1"/>
</dbReference>
<keyword evidence="2" id="KW-0067">ATP-binding</keyword>
<keyword evidence="5" id="KW-1185">Reference proteome</keyword>
<evidence type="ECO:0000256" key="1">
    <source>
        <dbReference type="ARBA" id="ARBA00022741"/>
    </source>
</evidence>
<dbReference type="PANTHER" id="PTHR43272">
    <property type="entry name" value="LONG-CHAIN-FATTY-ACID--COA LIGASE"/>
    <property type="match status" value="1"/>
</dbReference>
<dbReference type="Pfam" id="PF00501">
    <property type="entry name" value="AMP-binding"/>
    <property type="match status" value="1"/>
</dbReference>
<accession>A0ABV8V669</accession>
<evidence type="ECO:0000259" key="3">
    <source>
        <dbReference type="Pfam" id="PF00501"/>
    </source>
</evidence>
<dbReference type="InterPro" id="IPR020845">
    <property type="entry name" value="AMP-binding_CS"/>
</dbReference>
<dbReference type="InterPro" id="IPR000873">
    <property type="entry name" value="AMP-dep_synth/lig_dom"/>
</dbReference>
<protein>
    <submittedName>
        <fullName evidence="4">AMP-binding protein</fullName>
    </submittedName>
</protein>
<dbReference type="Pfam" id="PF23562">
    <property type="entry name" value="AMP-binding_C_3"/>
    <property type="match status" value="1"/>
</dbReference>
<evidence type="ECO:0000313" key="4">
    <source>
        <dbReference type="EMBL" id="MFC4363334.1"/>
    </source>
</evidence>
<dbReference type="Gene3D" id="3.40.50.12780">
    <property type="entry name" value="N-terminal domain of ligase-like"/>
    <property type="match status" value="1"/>
</dbReference>
<dbReference type="Proteomes" id="UP001595840">
    <property type="component" value="Unassembled WGS sequence"/>
</dbReference>
<evidence type="ECO:0000256" key="2">
    <source>
        <dbReference type="ARBA" id="ARBA00022840"/>
    </source>
</evidence>
<name>A0ABV8V669_9GAMM</name>
<dbReference type="InterPro" id="IPR042099">
    <property type="entry name" value="ANL_N_sf"/>
</dbReference>
<dbReference type="SUPFAM" id="SSF56801">
    <property type="entry name" value="Acetyl-CoA synthetase-like"/>
    <property type="match status" value="1"/>
</dbReference>
<keyword evidence="1" id="KW-0547">Nucleotide-binding</keyword>
<dbReference type="RefSeq" id="WP_290261059.1">
    <property type="nucleotide sequence ID" value="NZ_JAUFQG010000004.1"/>
</dbReference>
<dbReference type="EMBL" id="JBHSCX010000020">
    <property type="protein sequence ID" value="MFC4363334.1"/>
    <property type="molecule type" value="Genomic_DNA"/>
</dbReference>
<reference evidence="5" key="1">
    <citation type="journal article" date="2019" name="Int. J. Syst. Evol. Microbiol.">
        <title>The Global Catalogue of Microorganisms (GCM) 10K type strain sequencing project: providing services to taxonomists for standard genome sequencing and annotation.</title>
        <authorList>
            <consortium name="The Broad Institute Genomics Platform"/>
            <consortium name="The Broad Institute Genome Sequencing Center for Infectious Disease"/>
            <person name="Wu L."/>
            <person name="Ma J."/>
        </authorList>
    </citation>
    <scope>NUCLEOTIDE SEQUENCE [LARGE SCALE GENOMIC DNA]</scope>
    <source>
        <strain evidence="5">CECT 8570</strain>
    </source>
</reference>
<sequence length="545" mass="60504">MALAIELAPTPLEKFYHWEKVASDAVFLRQSRNGQWLDYTWSEVSEMVRRVAGFIASRELEPGARIGLVASNCAEWMVIDLAIMLAGHVSVPLYAAQDLNSGRYILDHAEVSLVFIGRFAHETQADELFGSDLYRIGLTDCRTPCDISLVDILLEAPRFNESPVYPRAQLFTLIYTSGTTGNPKGVMHNIGAIADVVQRRTLYLPSAEPGERERFISYLPLAHVAERAGIALRALYGNAELAFSAGQATFAMEMRQIKPTGFFAVPRLWEKFRENLLNAQPDLMVDTLSETEKLRLQSLLGLDKARYITTGAAATPPELYRWYKAIGIRLINAYGMTENLIDGCLNISDAACDPGCVGKPLPGVKLRFTEDGEVCFKSAGVMAGYYKDEEKSSLVLHDGWYHTGDRGFLDEEGRLVLTGRVGDIFKTGKGKFVNPLDIEHKLYAWQLFEQVCVVGQGLAQPVAILVPNLSARKLPKAQLEQTLRQGLVNMNSQLAPHERVSNICIASEEWSADSGLLTPTLKIKRQAVADRYLGTINLNCLVTWL</sequence>
<feature type="domain" description="AMP-dependent synthetase/ligase" evidence="3">
    <location>
        <begin position="22"/>
        <end position="386"/>
    </location>
</feature>